<dbReference type="InterPro" id="IPR036641">
    <property type="entry name" value="HPT_dom_sf"/>
</dbReference>
<dbReference type="SUPFAM" id="SSF52172">
    <property type="entry name" value="CheY-like"/>
    <property type="match status" value="1"/>
</dbReference>
<evidence type="ECO:0000259" key="18">
    <source>
        <dbReference type="PROSITE" id="PS50894"/>
    </source>
</evidence>
<dbReference type="FunFam" id="3.30.565.10:FF:000010">
    <property type="entry name" value="Sensor histidine kinase RcsC"/>
    <property type="match status" value="1"/>
</dbReference>
<dbReference type="InterPro" id="IPR036097">
    <property type="entry name" value="HisK_dim/P_sf"/>
</dbReference>
<keyword evidence="13" id="KW-0472">Membrane</keyword>
<evidence type="ECO:0000256" key="1">
    <source>
        <dbReference type="ARBA" id="ARBA00000085"/>
    </source>
</evidence>
<keyword evidence="12" id="KW-0902">Two-component regulatory system</keyword>
<dbReference type="SMART" id="SM00388">
    <property type="entry name" value="HisKA"/>
    <property type="match status" value="1"/>
</dbReference>
<keyword evidence="10" id="KW-0067">ATP-binding</keyword>
<dbReference type="InterPro" id="IPR003594">
    <property type="entry name" value="HATPase_dom"/>
</dbReference>
<dbReference type="PANTHER" id="PTHR43047">
    <property type="entry name" value="TWO-COMPONENT HISTIDINE PROTEIN KINASE"/>
    <property type="match status" value="1"/>
</dbReference>
<dbReference type="InterPro" id="IPR004358">
    <property type="entry name" value="Sig_transdc_His_kin-like_C"/>
</dbReference>
<keyword evidence="9" id="KW-0418">Kinase</keyword>
<evidence type="ECO:0000256" key="4">
    <source>
        <dbReference type="ARBA" id="ARBA00022475"/>
    </source>
</evidence>
<dbReference type="Gene3D" id="3.30.565.10">
    <property type="entry name" value="Histidine kinase-like ATPase, C-terminal domain"/>
    <property type="match status" value="1"/>
</dbReference>
<evidence type="ECO:0000256" key="9">
    <source>
        <dbReference type="ARBA" id="ARBA00022777"/>
    </source>
</evidence>
<keyword evidence="7" id="KW-0808">Transferase</keyword>
<dbReference type="PROSITE" id="PS50894">
    <property type="entry name" value="HPT"/>
    <property type="match status" value="1"/>
</dbReference>
<dbReference type="SMART" id="SM00448">
    <property type="entry name" value="REC"/>
    <property type="match status" value="1"/>
</dbReference>
<dbReference type="CDD" id="cd16922">
    <property type="entry name" value="HATPase_EvgS-ArcB-TorS-like"/>
    <property type="match status" value="1"/>
</dbReference>
<dbReference type="InterPro" id="IPR005467">
    <property type="entry name" value="His_kinase_dom"/>
</dbReference>
<dbReference type="PRINTS" id="PR00344">
    <property type="entry name" value="BCTRLSENSOR"/>
</dbReference>
<evidence type="ECO:0000256" key="7">
    <source>
        <dbReference type="ARBA" id="ARBA00022679"/>
    </source>
</evidence>
<proteinExistence type="predicted"/>
<evidence type="ECO:0000313" key="20">
    <source>
        <dbReference type="Proteomes" id="UP000315901"/>
    </source>
</evidence>
<evidence type="ECO:0000313" key="19">
    <source>
        <dbReference type="EMBL" id="TPE47521.1"/>
    </source>
</evidence>
<comment type="caution">
    <text evidence="19">The sequence shown here is derived from an EMBL/GenBank/DDBJ whole genome shotgun (WGS) entry which is preliminary data.</text>
</comment>
<evidence type="ECO:0000259" key="16">
    <source>
        <dbReference type="PROSITE" id="PS50109"/>
    </source>
</evidence>
<comment type="subcellular location">
    <subcellularLocation>
        <location evidence="2">Cell inner membrane</location>
        <topology evidence="2">Multi-pass membrane protein</topology>
    </subcellularLocation>
</comment>
<evidence type="ECO:0000256" key="2">
    <source>
        <dbReference type="ARBA" id="ARBA00004429"/>
    </source>
</evidence>
<keyword evidence="8" id="KW-0812">Transmembrane</keyword>
<evidence type="ECO:0000259" key="17">
    <source>
        <dbReference type="PROSITE" id="PS50110"/>
    </source>
</evidence>
<dbReference type="EC" id="2.7.13.3" evidence="3"/>
<evidence type="ECO:0000256" key="13">
    <source>
        <dbReference type="ARBA" id="ARBA00023136"/>
    </source>
</evidence>
<dbReference type="Gene3D" id="3.40.50.2300">
    <property type="match status" value="1"/>
</dbReference>
<dbReference type="GO" id="GO:0000155">
    <property type="term" value="F:phosphorelay sensor kinase activity"/>
    <property type="evidence" value="ECO:0007669"/>
    <property type="project" value="InterPro"/>
</dbReference>
<dbReference type="InterPro" id="IPR003661">
    <property type="entry name" value="HisK_dim/P_dom"/>
</dbReference>
<dbReference type="Gene3D" id="1.20.120.160">
    <property type="entry name" value="HPT domain"/>
    <property type="match status" value="1"/>
</dbReference>
<dbReference type="AlphaFoldDB" id="A0A501WKF0"/>
<dbReference type="Pfam" id="PF01627">
    <property type="entry name" value="Hpt"/>
    <property type="match status" value="1"/>
</dbReference>
<dbReference type="InterPro" id="IPR001789">
    <property type="entry name" value="Sig_transdc_resp-reg_receiver"/>
</dbReference>
<keyword evidence="6 15" id="KW-0597">Phosphoprotein</keyword>
<dbReference type="Proteomes" id="UP000315901">
    <property type="component" value="Unassembled WGS sequence"/>
</dbReference>
<dbReference type="PROSITE" id="PS50109">
    <property type="entry name" value="HIS_KIN"/>
    <property type="match status" value="1"/>
</dbReference>
<organism evidence="19 20">
    <name type="scientific">Maribrevibacterium harenarium</name>
    <dbReference type="NCBI Taxonomy" id="2589817"/>
    <lineage>
        <taxon>Bacteria</taxon>
        <taxon>Pseudomonadati</taxon>
        <taxon>Pseudomonadota</taxon>
        <taxon>Gammaproteobacteria</taxon>
        <taxon>Oceanospirillales</taxon>
        <taxon>Oceanospirillaceae</taxon>
        <taxon>Maribrevibacterium</taxon>
    </lineage>
</organism>
<dbReference type="GO" id="GO:0009927">
    <property type="term" value="F:histidine phosphotransfer kinase activity"/>
    <property type="evidence" value="ECO:0007669"/>
    <property type="project" value="TreeGrafter"/>
</dbReference>
<keyword evidence="4" id="KW-1003">Cell membrane</keyword>
<dbReference type="OrthoDB" id="6110612at2"/>
<evidence type="ECO:0000256" key="3">
    <source>
        <dbReference type="ARBA" id="ARBA00012438"/>
    </source>
</evidence>
<evidence type="ECO:0000256" key="11">
    <source>
        <dbReference type="ARBA" id="ARBA00022989"/>
    </source>
</evidence>
<dbReference type="Pfam" id="PF00072">
    <property type="entry name" value="Response_reg"/>
    <property type="match status" value="1"/>
</dbReference>
<dbReference type="PROSITE" id="PS50110">
    <property type="entry name" value="RESPONSE_REGULATORY"/>
    <property type="match status" value="1"/>
</dbReference>
<dbReference type="InterPro" id="IPR011006">
    <property type="entry name" value="CheY-like_superfamily"/>
</dbReference>
<keyword evidence="10" id="KW-0547">Nucleotide-binding</keyword>
<evidence type="ECO:0000256" key="10">
    <source>
        <dbReference type="ARBA" id="ARBA00022840"/>
    </source>
</evidence>
<evidence type="ECO:0000256" key="5">
    <source>
        <dbReference type="ARBA" id="ARBA00022519"/>
    </source>
</evidence>
<dbReference type="CDD" id="cd17546">
    <property type="entry name" value="REC_hyHK_CKI1_RcsC-like"/>
    <property type="match status" value="1"/>
</dbReference>
<evidence type="ECO:0000256" key="14">
    <source>
        <dbReference type="PROSITE-ProRule" id="PRU00110"/>
    </source>
</evidence>
<dbReference type="PANTHER" id="PTHR43047:SF72">
    <property type="entry name" value="OSMOSENSING HISTIDINE PROTEIN KINASE SLN1"/>
    <property type="match status" value="1"/>
</dbReference>
<keyword evidence="5" id="KW-0997">Cell inner membrane</keyword>
<name>A0A501WKF0_9GAMM</name>
<accession>A0A501WKF0</accession>
<keyword evidence="11" id="KW-1133">Transmembrane helix</keyword>
<protein>
    <recommendedName>
        <fullName evidence="3">histidine kinase</fullName>
        <ecNumber evidence="3">2.7.13.3</ecNumber>
    </recommendedName>
</protein>
<dbReference type="SMART" id="SM00387">
    <property type="entry name" value="HATPase_c"/>
    <property type="match status" value="1"/>
</dbReference>
<evidence type="ECO:0000256" key="12">
    <source>
        <dbReference type="ARBA" id="ARBA00023012"/>
    </source>
</evidence>
<evidence type="ECO:0000256" key="8">
    <source>
        <dbReference type="ARBA" id="ARBA00022692"/>
    </source>
</evidence>
<dbReference type="EMBL" id="VFRR01000041">
    <property type="protein sequence ID" value="TPE47521.1"/>
    <property type="molecule type" value="Genomic_DNA"/>
</dbReference>
<dbReference type="SUPFAM" id="SSF55874">
    <property type="entry name" value="ATPase domain of HSP90 chaperone/DNA topoisomerase II/histidine kinase"/>
    <property type="match status" value="1"/>
</dbReference>
<feature type="modified residue" description="Phosphohistidine" evidence="14">
    <location>
        <position position="601"/>
    </location>
</feature>
<dbReference type="Pfam" id="PF02518">
    <property type="entry name" value="HATPase_c"/>
    <property type="match status" value="1"/>
</dbReference>
<dbReference type="InterPro" id="IPR008207">
    <property type="entry name" value="Sig_transdc_His_kin_Hpt_dom"/>
</dbReference>
<keyword evidence="20" id="KW-1185">Reference proteome</keyword>
<dbReference type="CDD" id="cd00082">
    <property type="entry name" value="HisKA"/>
    <property type="match status" value="1"/>
</dbReference>
<feature type="domain" description="Response regulatory" evidence="17">
    <location>
        <begin position="381"/>
        <end position="499"/>
    </location>
</feature>
<dbReference type="Pfam" id="PF00512">
    <property type="entry name" value="HisKA"/>
    <property type="match status" value="1"/>
</dbReference>
<reference evidence="19 20" key="1">
    <citation type="submission" date="2019-06" db="EMBL/GenBank/DDBJ databases">
        <title>A novel bacterium of genus Marinomonas, isolated from coastal sand.</title>
        <authorList>
            <person name="Huang H."/>
            <person name="Mo K."/>
            <person name="Hu Y."/>
        </authorList>
    </citation>
    <scope>NUCLEOTIDE SEQUENCE [LARGE SCALE GENOMIC DNA]</scope>
    <source>
        <strain evidence="19 20">HB171799</strain>
    </source>
</reference>
<evidence type="ECO:0000256" key="15">
    <source>
        <dbReference type="PROSITE-ProRule" id="PRU00169"/>
    </source>
</evidence>
<dbReference type="Gene3D" id="1.10.287.130">
    <property type="match status" value="1"/>
</dbReference>
<feature type="domain" description="Histidine kinase" evidence="16">
    <location>
        <begin position="137"/>
        <end position="359"/>
    </location>
</feature>
<dbReference type="SUPFAM" id="SSF47226">
    <property type="entry name" value="Histidine-containing phosphotransfer domain, HPT domain"/>
    <property type="match status" value="1"/>
</dbReference>
<feature type="modified residue" description="4-aspartylphosphate" evidence="15">
    <location>
        <position position="432"/>
    </location>
</feature>
<sequence>MRYDSLFLVFLPNLKASFTPIYYYVYTYSNIKSATVANPTLRNGYINGSADDKDNTIQRVDIRGHRKDGSEFSATISLSKFTIGEQIYSVAALEDVTEIIERNMRSQKLINRRVEKLVQARTEAEKIAKARTEFLANMSHEIRTPLNAIIGMSEMVKDKLSTKPNEAVDLVDKIHLSARSLHHIINDILDYSKIDAGKIEIEAYPFECTAIMRQLDAIFHAFTRKKGLKLELKQEGEFNTALLGDRNRIEQVLVNLVSNAIKFTEQGKVSISISVLPSDHGYQVSFVVADTGLGMDEEELGNVFNAFTQADSSITRRFGGTGLGLYITHKLVELMGGTLSVSSTKGEGTRFEFTLTLPKSEQELGVSYGTSEDGMPLQGKYIVVVDDNEFNLEVATYHLEKLGAEVATFACGLDFLAWLEHKPQAPDAVLLDLQMPNIDGFSVAEQALALPSYGDLTILACSAATSPVERSRARDAGMVGFIGKPYTADKLLQELNKRLVLDDSDGVFDEVADVESASKLPDSPDRALSHVDVHVQENETMGLTLEALPLVDYDAGVEHLQSEEMYLAFLKTYGDTYGNSKDEFSQLFANGDFEGIKKAAHKLRGAASAMMLLRLTQQLKQAENVIADTSVLDQATFEQLTDCISATEEKIKVILQQEDH</sequence>
<evidence type="ECO:0000256" key="6">
    <source>
        <dbReference type="ARBA" id="ARBA00022553"/>
    </source>
</evidence>
<comment type="catalytic activity">
    <reaction evidence="1">
        <text>ATP + protein L-histidine = ADP + protein N-phospho-L-histidine.</text>
        <dbReference type="EC" id="2.7.13.3"/>
    </reaction>
</comment>
<feature type="domain" description="HPt" evidence="18">
    <location>
        <begin position="562"/>
        <end position="660"/>
    </location>
</feature>
<gene>
    <name evidence="19" type="ORF">FJM67_14505</name>
</gene>
<dbReference type="InterPro" id="IPR036890">
    <property type="entry name" value="HATPase_C_sf"/>
</dbReference>
<dbReference type="SUPFAM" id="SSF47384">
    <property type="entry name" value="Homodimeric domain of signal transducing histidine kinase"/>
    <property type="match status" value="1"/>
</dbReference>
<dbReference type="GO" id="GO:0005886">
    <property type="term" value="C:plasma membrane"/>
    <property type="evidence" value="ECO:0007669"/>
    <property type="project" value="UniProtKB-SubCell"/>
</dbReference>